<evidence type="ECO:0000259" key="4">
    <source>
        <dbReference type="SMART" id="SM00829"/>
    </source>
</evidence>
<dbReference type="AlphaFoldDB" id="A0A161YAV4"/>
<dbReference type="InterPro" id="IPR047122">
    <property type="entry name" value="Trans-enoyl_RdTase-like"/>
</dbReference>
<dbReference type="GO" id="GO:0016651">
    <property type="term" value="F:oxidoreductase activity, acting on NAD(P)H"/>
    <property type="evidence" value="ECO:0007669"/>
    <property type="project" value="InterPro"/>
</dbReference>
<dbReference type="SUPFAM" id="SSF51735">
    <property type="entry name" value="NAD(P)-binding Rossmann-fold domains"/>
    <property type="match status" value="1"/>
</dbReference>
<evidence type="ECO:0000313" key="6">
    <source>
        <dbReference type="Proteomes" id="UP000076552"/>
    </source>
</evidence>
<gene>
    <name evidence="5" type="ORF">CT0861_03920</name>
</gene>
<dbReference type="EMBL" id="LFIV01000112">
    <property type="protein sequence ID" value="KZL69197.1"/>
    <property type="molecule type" value="Genomic_DNA"/>
</dbReference>
<dbReference type="Proteomes" id="UP000076552">
    <property type="component" value="Unassembled WGS sequence"/>
</dbReference>
<dbReference type="PANTHER" id="PTHR45348:SF2">
    <property type="entry name" value="ZINC-TYPE ALCOHOL DEHYDROGENASE-LIKE PROTEIN C2E1P3.01"/>
    <property type="match status" value="1"/>
</dbReference>
<dbReference type="SMART" id="SM00829">
    <property type="entry name" value="PKS_ER"/>
    <property type="match status" value="1"/>
</dbReference>
<dbReference type="InterPro" id="IPR013149">
    <property type="entry name" value="ADH-like_C"/>
</dbReference>
<evidence type="ECO:0000256" key="3">
    <source>
        <dbReference type="SAM" id="MobiDB-lite"/>
    </source>
</evidence>
<name>A0A161YAV4_9PEZI</name>
<dbReference type="Gene3D" id="3.40.50.720">
    <property type="entry name" value="NAD(P)-binding Rossmann-like Domain"/>
    <property type="match status" value="1"/>
</dbReference>
<dbReference type="CDD" id="cd08249">
    <property type="entry name" value="enoyl_reductase_like"/>
    <property type="match status" value="1"/>
</dbReference>
<comment type="caution">
    <text evidence="5">The sequence shown here is derived from an EMBL/GenBank/DDBJ whole genome shotgun (WGS) entry which is preliminary data.</text>
</comment>
<comment type="similarity">
    <text evidence="1">Belongs to the zinc-containing alcohol dehydrogenase family.</text>
</comment>
<dbReference type="InterPro" id="IPR020843">
    <property type="entry name" value="ER"/>
</dbReference>
<proteinExistence type="inferred from homology"/>
<dbReference type="InterPro" id="IPR036291">
    <property type="entry name" value="NAD(P)-bd_dom_sf"/>
</dbReference>
<evidence type="ECO:0000313" key="5">
    <source>
        <dbReference type="EMBL" id="KZL69197.1"/>
    </source>
</evidence>
<dbReference type="Pfam" id="PF08240">
    <property type="entry name" value="ADH_N"/>
    <property type="match status" value="1"/>
</dbReference>
<dbReference type="InterPro" id="IPR013154">
    <property type="entry name" value="ADH-like_N"/>
</dbReference>
<evidence type="ECO:0000256" key="2">
    <source>
        <dbReference type="ARBA" id="ARBA00023002"/>
    </source>
</evidence>
<dbReference type="STRING" id="708197.A0A161YAV4"/>
<protein>
    <submittedName>
        <fullName evidence="5">Zinc-binding oxidoreductase</fullName>
    </submittedName>
</protein>
<keyword evidence="6" id="KW-1185">Reference proteome</keyword>
<dbReference type="SUPFAM" id="SSF50129">
    <property type="entry name" value="GroES-like"/>
    <property type="match status" value="1"/>
</dbReference>
<dbReference type="Pfam" id="PF00107">
    <property type="entry name" value="ADH_zinc_N"/>
    <property type="match status" value="1"/>
</dbReference>
<feature type="compositionally biased region" description="Polar residues" evidence="3">
    <location>
        <begin position="1"/>
        <end position="18"/>
    </location>
</feature>
<dbReference type="Gene3D" id="3.90.180.10">
    <property type="entry name" value="Medium-chain alcohol dehydrogenases, catalytic domain"/>
    <property type="match status" value="1"/>
</dbReference>
<accession>A0A161YAV4</accession>
<dbReference type="PANTHER" id="PTHR45348">
    <property type="entry name" value="HYPOTHETICAL OXIDOREDUCTASE (EUROFUNG)"/>
    <property type="match status" value="1"/>
</dbReference>
<organism evidence="5 6">
    <name type="scientific">Colletotrichum tofieldiae</name>
    <dbReference type="NCBI Taxonomy" id="708197"/>
    <lineage>
        <taxon>Eukaryota</taxon>
        <taxon>Fungi</taxon>
        <taxon>Dikarya</taxon>
        <taxon>Ascomycota</taxon>
        <taxon>Pezizomycotina</taxon>
        <taxon>Sordariomycetes</taxon>
        <taxon>Hypocreomycetidae</taxon>
        <taxon>Glomerellales</taxon>
        <taxon>Glomerellaceae</taxon>
        <taxon>Colletotrichum</taxon>
        <taxon>Colletotrichum spaethianum species complex</taxon>
    </lineage>
</organism>
<feature type="domain" description="Enoyl reductase (ER)" evidence="4">
    <location>
        <begin position="16"/>
        <end position="346"/>
    </location>
</feature>
<dbReference type="InterPro" id="IPR011032">
    <property type="entry name" value="GroES-like_sf"/>
</dbReference>
<evidence type="ECO:0000256" key="1">
    <source>
        <dbReference type="ARBA" id="ARBA00008072"/>
    </source>
</evidence>
<sequence length="349" mass="37306">MSGQQMQALVTETPSGGSPSMVKKLIPVPEPAPNQALVKVSHVAQNPTDIQSLDSNAFGADAVLGCDFVGTVEKTGDQCHKLAKGDTVAGLIWGGEVKGLGSYSEYSLADDNISFRVPKNISLEEAVTLPLASMTAWLALFSKNSLNIPRDSGSDISVLIWGGSSSVGLYAIQIAAINGFNVITTCSPRHFDLVKSLGAKHVFNYRDDHVVDCIKQAVPGLKYVFDTIGGNTSSAQASKAIDESGGSLCTVRPGKANTEDVTKQTKVTDVLVWTAFLKDHQYGTFKWLANESDHQLGTEFFEKLPSWVAGGKLKPNSPQVIPKGLDGVEKGFQLYRDGVISGTKLVYQL</sequence>
<feature type="region of interest" description="Disordered" evidence="3">
    <location>
        <begin position="1"/>
        <end position="20"/>
    </location>
</feature>
<reference evidence="5 6" key="1">
    <citation type="submission" date="2015-06" db="EMBL/GenBank/DDBJ databases">
        <title>Survival trade-offs in plant roots during colonization by closely related pathogenic and mutualistic fungi.</title>
        <authorList>
            <person name="Hacquard S."/>
            <person name="Kracher B."/>
            <person name="Hiruma K."/>
            <person name="Weinman A."/>
            <person name="Muench P."/>
            <person name="Garrido Oter R."/>
            <person name="Ver Loren van Themaat E."/>
            <person name="Dallerey J.-F."/>
            <person name="Damm U."/>
            <person name="Henrissat B."/>
            <person name="Lespinet O."/>
            <person name="Thon M."/>
            <person name="Kemen E."/>
            <person name="McHardy A.C."/>
            <person name="Schulze-Lefert P."/>
            <person name="O'Connell R.J."/>
        </authorList>
    </citation>
    <scope>NUCLEOTIDE SEQUENCE [LARGE SCALE GENOMIC DNA]</scope>
    <source>
        <strain evidence="5 6">0861</strain>
    </source>
</reference>
<keyword evidence="2" id="KW-0560">Oxidoreductase</keyword>